<feature type="region of interest" description="Disordered" evidence="1">
    <location>
        <begin position="1"/>
        <end position="24"/>
    </location>
</feature>
<accession>A0AA85JM20</accession>
<dbReference type="InterPro" id="IPR011989">
    <property type="entry name" value="ARM-like"/>
</dbReference>
<evidence type="ECO:0000256" key="1">
    <source>
        <dbReference type="SAM" id="MobiDB-lite"/>
    </source>
</evidence>
<dbReference type="InterPro" id="IPR016024">
    <property type="entry name" value="ARM-type_fold"/>
</dbReference>
<dbReference type="WBParaSite" id="TREG1_33930.1">
    <property type="protein sequence ID" value="TREG1_33930.1"/>
    <property type="gene ID" value="TREG1_33930"/>
</dbReference>
<reference evidence="2" key="1">
    <citation type="submission" date="2022-06" db="EMBL/GenBank/DDBJ databases">
        <authorList>
            <person name="Berger JAMES D."/>
            <person name="Berger JAMES D."/>
        </authorList>
    </citation>
    <scope>NUCLEOTIDE SEQUENCE [LARGE SCALE GENOMIC DNA]</scope>
</reference>
<dbReference type="Proteomes" id="UP000050795">
    <property type="component" value="Unassembled WGS sequence"/>
</dbReference>
<dbReference type="SUPFAM" id="SSF48371">
    <property type="entry name" value="ARM repeat"/>
    <property type="match status" value="2"/>
</dbReference>
<evidence type="ECO:0000313" key="2">
    <source>
        <dbReference type="Proteomes" id="UP000050795"/>
    </source>
</evidence>
<protein>
    <submittedName>
        <fullName evidence="3">Uncharacterized protein</fullName>
    </submittedName>
</protein>
<sequence length="888" mass="103526">MISSMKLPPIPTKHKSEQNKQRNTNNPCIFKANYTLLYTQLNKQKITLPPKRKTITYNILKENVKRSIKHGRYSDVITVARSQEVQYCFNTSEEADHAEETFIQERYSSIEKKVDNSCQESQFSPFISQYDIELQRKEYEEGFLIKSMPSTRCKSISYDLKKLFTYIIVTNEQATLICLLTVNNIISKLGSESIQGLEKSNAIIILLNLLEYNKTTIQLATLKIFSHLFETLYFRRLSLHYGIVDILTELITSTNNDELVYETVELFASLCILKESHHLFSNIKTIKCLTNLLNKTKCHLMKNHNICQNFKNRCLNESRFKKSEGHFIGGFINMHYQLIELLVFILSKISEDKRNRELIYNSNILHCLTMLIKFDGEEELTVPILKLLENCSIDLKFCKLIVEEEEDGILVKYVIDCLQSRIIYVEIQSLQCLYHLMKNHKVMTTHLNSSNFQHTLYSKLNVQFDNLVQLIQSGYLNSEDNKLDDDDEEILVSENENSSESDEYLKRREMTALHNSFIYKSNLFSKSTTKQMTILYSLHAILCVISRYLDREFDLNSVKYQSLLDLVISIVSMILPYMFIYKLPKCPLSLHLHKFVLLEKIMSSALQCLSRLIQREDISQRLKLKSDVVEGIIQLLKHTSIEIVISTLNTVKSMSQNAYLLKLCTQNSSFRYIYSHCFHKNSNVQKIALWTTYYCLNRVENRYELICPIMSSLGYLIKSLLRLSQKLIETTLTNSKDIEEFIYAHCSVINEICFITIGRNILEDYGFALLNIKLLQIVNCEKLKCNLIQLIRHFHAQAKTLELFRDEENLSVILEYLRKGSLELRVSVIEILELLSNDKIICANLRRCNHIMPILMKIELDKLSESSQISLNSLIKRLNCRKIKQTFS</sequence>
<keyword evidence="2" id="KW-1185">Reference proteome</keyword>
<proteinExistence type="predicted"/>
<reference evidence="3" key="2">
    <citation type="submission" date="2023-11" db="UniProtKB">
        <authorList>
            <consortium name="WormBaseParasite"/>
        </authorList>
    </citation>
    <scope>IDENTIFICATION</scope>
</reference>
<dbReference type="AlphaFoldDB" id="A0AA85JM20"/>
<organism evidence="2 3">
    <name type="scientific">Trichobilharzia regenti</name>
    <name type="common">Nasal bird schistosome</name>
    <dbReference type="NCBI Taxonomy" id="157069"/>
    <lineage>
        <taxon>Eukaryota</taxon>
        <taxon>Metazoa</taxon>
        <taxon>Spiralia</taxon>
        <taxon>Lophotrochozoa</taxon>
        <taxon>Platyhelminthes</taxon>
        <taxon>Trematoda</taxon>
        <taxon>Digenea</taxon>
        <taxon>Strigeidida</taxon>
        <taxon>Schistosomatoidea</taxon>
        <taxon>Schistosomatidae</taxon>
        <taxon>Trichobilharzia</taxon>
    </lineage>
</organism>
<dbReference type="Gene3D" id="1.25.10.10">
    <property type="entry name" value="Leucine-rich Repeat Variant"/>
    <property type="match status" value="2"/>
</dbReference>
<evidence type="ECO:0000313" key="3">
    <source>
        <dbReference type="WBParaSite" id="TREG1_33930.1"/>
    </source>
</evidence>
<name>A0AA85JM20_TRIRE</name>